<dbReference type="OrthoDB" id="4509688at2759"/>
<dbReference type="KEGG" id="act:ACLA_032910"/>
<proteinExistence type="predicted"/>
<dbReference type="RefSeq" id="XP_001269981.1">
    <property type="nucleotide sequence ID" value="XM_001269980.1"/>
</dbReference>
<organism evidence="2 3">
    <name type="scientific">Aspergillus clavatus (strain ATCC 1007 / CBS 513.65 / DSM 816 / NCTC 3887 / NRRL 1 / QM 1276 / 107)</name>
    <dbReference type="NCBI Taxonomy" id="344612"/>
    <lineage>
        <taxon>Eukaryota</taxon>
        <taxon>Fungi</taxon>
        <taxon>Dikarya</taxon>
        <taxon>Ascomycota</taxon>
        <taxon>Pezizomycotina</taxon>
        <taxon>Eurotiomycetes</taxon>
        <taxon>Eurotiomycetidae</taxon>
        <taxon>Eurotiales</taxon>
        <taxon>Aspergillaceae</taxon>
        <taxon>Aspergillus</taxon>
        <taxon>Aspergillus subgen. Fumigati</taxon>
    </lineage>
</organism>
<dbReference type="VEuPathDB" id="FungiDB:ACLA_032910"/>
<dbReference type="GeneID" id="4700688"/>
<dbReference type="Proteomes" id="UP000006701">
    <property type="component" value="Unassembled WGS sequence"/>
</dbReference>
<sequence>MADSTPYDYSSWQFYDTLGQQTQFAGMDEDFCIAPFDFPPHSAEGEMLLGLGSDNCPPHDLRGGTSAKMGTSFVYASQSHSDAAPMEMLDIDTGLGFANHELDFVDPFTHGKKPCTPVTGANNTNTNNNRPFSSDFTFLRSTSQNATERALFMTIPSTVPTAGITSPSASSASPASHLPHYQSPILDCSSPGTTPSHSEDDWDREIHHFYGLPETPPFARSEYQSGFPHKPARVHSETPPPRNWDAEEELTPLEMPDGSIRFTANWLPVDPQGGFTIGTESVSPASAMTRGQSRAGFDYGRDAPQAHGYRYDPMPVEFSKEAFIMMPV</sequence>
<accession>A1CSD4</accession>
<feature type="region of interest" description="Disordered" evidence="1">
    <location>
        <begin position="163"/>
        <end position="199"/>
    </location>
</feature>
<dbReference type="OMA" id="EAFIQMP"/>
<dbReference type="AlphaFoldDB" id="A1CSD4"/>
<keyword evidence="3" id="KW-1185">Reference proteome</keyword>
<dbReference type="HOGENOM" id="CLU_847235_0_0_1"/>
<feature type="region of interest" description="Disordered" evidence="1">
    <location>
        <begin position="224"/>
        <end position="244"/>
    </location>
</feature>
<name>A1CSD4_ASPCL</name>
<dbReference type="EMBL" id="DS027059">
    <property type="protein sequence ID" value="EAW08555.1"/>
    <property type="molecule type" value="Genomic_DNA"/>
</dbReference>
<evidence type="ECO:0000313" key="2">
    <source>
        <dbReference type="EMBL" id="EAW08555.1"/>
    </source>
</evidence>
<evidence type="ECO:0000256" key="1">
    <source>
        <dbReference type="SAM" id="MobiDB-lite"/>
    </source>
</evidence>
<reference evidence="2 3" key="1">
    <citation type="journal article" date="2008" name="PLoS Genet.">
        <title>Genomic islands in the pathogenic filamentous fungus Aspergillus fumigatus.</title>
        <authorList>
            <person name="Fedorova N.D."/>
            <person name="Khaldi N."/>
            <person name="Joardar V.S."/>
            <person name="Maiti R."/>
            <person name="Amedeo P."/>
            <person name="Anderson M.J."/>
            <person name="Crabtree J."/>
            <person name="Silva J.C."/>
            <person name="Badger J.H."/>
            <person name="Albarraq A."/>
            <person name="Angiuoli S."/>
            <person name="Bussey H."/>
            <person name="Bowyer P."/>
            <person name="Cotty P.J."/>
            <person name="Dyer P.S."/>
            <person name="Egan A."/>
            <person name="Galens K."/>
            <person name="Fraser-Liggett C.M."/>
            <person name="Haas B.J."/>
            <person name="Inman J.M."/>
            <person name="Kent R."/>
            <person name="Lemieux S."/>
            <person name="Malavazi I."/>
            <person name="Orvis J."/>
            <person name="Roemer T."/>
            <person name="Ronning C.M."/>
            <person name="Sundaram J.P."/>
            <person name="Sutton G."/>
            <person name="Turner G."/>
            <person name="Venter J.C."/>
            <person name="White O.R."/>
            <person name="Whitty B.R."/>
            <person name="Youngman P."/>
            <person name="Wolfe K.H."/>
            <person name="Goldman G.H."/>
            <person name="Wortman J.R."/>
            <person name="Jiang B."/>
            <person name="Denning D.W."/>
            <person name="Nierman W.C."/>
        </authorList>
    </citation>
    <scope>NUCLEOTIDE SEQUENCE [LARGE SCALE GENOMIC DNA]</scope>
    <source>
        <strain evidence="3">ATCC 1007 / CBS 513.65 / DSM 816 / NCTC 3887 / NRRL 1</strain>
    </source>
</reference>
<protein>
    <submittedName>
        <fullName evidence="2">C6 transcription factor, putative</fullName>
    </submittedName>
</protein>
<feature type="compositionally biased region" description="Low complexity" evidence="1">
    <location>
        <begin position="166"/>
        <end position="176"/>
    </location>
</feature>
<gene>
    <name evidence="2" type="ORF">ACLA_032910</name>
</gene>
<evidence type="ECO:0000313" key="3">
    <source>
        <dbReference type="Proteomes" id="UP000006701"/>
    </source>
</evidence>